<accession>A0A815CKR8</accession>
<keyword evidence="3" id="KW-1185">Reference proteome</keyword>
<dbReference type="AlphaFoldDB" id="A0A815CKR8"/>
<dbReference type="Proteomes" id="UP000681722">
    <property type="component" value="Unassembled WGS sequence"/>
</dbReference>
<name>A0A815CKR8_9BILA</name>
<proteinExistence type="predicted"/>
<organism evidence="1 3">
    <name type="scientific">Didymodactylos carnosus</name>
    <dbReference type="NCBI Taxonomy" id="1234261"/>
    <lineage>
        <taxon>Eukaryota</taxon>
        <taxon>Metazoa</taxon>
        <taxon>Spiralia</taxon>
        <taxon>Gnathifera</taxon>
        <taxon>Rotifera</taxon>
        <taxon>Eurotatoria</taxon>
        <taxon>Bdelloidea</taxon>
        <taxon>Philodinida</taxon>
        <taxon>Philodinidae</taxon>
        <taxon>Didymodactylos</taxon>
    </lineage>
</organism>
<dbReference type="InterPro" id="IPR041164">
    <property type="entry name" value="LDcluster4"/>
</dbReference>
<dbReference type="Gene3D" id="3.40.50.450">
    <property type="match status" value="1"/>
</dbReference>
<dbReference type="Pfam" id="PF18306">
    <property type="entry name" value="LDcluster4"/>
    <property type="match status" value="1"/>
</dbReference>
<comment type="caution">
    <text evidence="1">The sequence shown here is derived from an EMBL/GenBank/DDBJ whole genome shotgun (WGS) entry which is preliminary data.</text>
</comment>
<dbReference type="Proteomes" id="UP000663829">
    <property type="component" value="Unassembled WGS sequence"/>
</dbReference>
<protein>
    <submittedName>
        <fullName evidence="1">Uncharacterized protein</fullName>
    </submittedName>
</protein>
<gene>
    <name evidence="1" type="ORF">GPM918_LOCUS27586</name>
    <name evidence="2" type="ORF">SRO942_LOCUS27935</name>
</gene>
<feature type="non-terminal residue" evidence="1">
    <location>
        <position position="1"/>
    </location>
</feature>
<evidence type="ECO:0000313" key="3">
    <source>
        <dbReference type="Proteomes" id="UP000663829"/>
    </source>
</evidence>
<sequence>VVFGAAKRSTFLSGNMATMRRVSVVGVIGGDDGSGCARLVGRELAKNGCVVLTGGCAKDNRSETKYAAIMGALDAEQCSEGLARYIGIMPGSTTGELRFECLSPRQLVIHSGLSSMDRDPMNGITPDVLVCLGVSHSRQEIIEKHRQSYQYRYQMAWTRRQVTWYTLAVNNFPISKIQ</sequence>
<dbReference type="EMBL" id="CAJOBC010028183">
    <property type="protein sequence ID" value="CAF4077608.1"/>
    <property type="molecule type" value="Genomic_DNA"/>
</dbReference>
<evidence type="ECO:0000313" key="1">
    <source>
        <dbReference type="EMBL" id="CAF1281630.1"/>
    </source>
</evidence>
<reference evidence="1" key="1">
    <citation type="submission" date="2021-02" db="EMBL/GenBank/DDBJ databases">
        <authorList>
            <person name="Nowell W R."/>
        </authorList>
    </citation>
    <scope>NUCLEOTIDE SEQUENCE</scope>
</reference>
<dbReference type="EMBL" id="CAJNOQ010011642">
    <property type="protein sequence ID" value="CAF1281630.1"/>
    <property type="molecule type" value="Genomic_DNA"/>
</dbReference>
<evidence type="ECO:0000313" key="2">
    <source>
        <dbReference type="EMBL" id="CAF4077608.1"/>
    </source>
</evidence>